<comment type="caution">
    <text evidence="3">The sequence shown here is derived from an EMBL/GenBank/DDBJ whole genome shotgun (WGS) entry which is preliminary data.</text>
</comment>
<dbReference type="Proteomes" id="UP000317238">
    <property type="component" value="Unassembled WGS sequence"/>
</dbReference>
<sequence length="214" mass="22002">MSVPDTPLNPYAVSNVDDADQIGQHLAVPDDGSFDPQVVSTTGVLLGAIGATTTAGALFGALLAMVTIGFALVQNDPGELAIFVVYGMIAIVIGGLIACLGALPAMLCCWGLTRPLRSTVGRWTAASIRAQYIGTGALAGWLSLTVMSGFEGWFAVVSLVPAAVGAVVTGILGERKVRRIRTIQQRLGDQNVATGPLPVLDPTESTEGNPLTGT</sequence>
<dbReference type="OrthoDB" id="9905507at2"/>
<accession>A0A5C5XTD4</accession>
<feature type="region of interest" description="Disordered" evidence="1">
    <location>
        <begin position="193"/>
        <end position="214"/>
    </location>
</feature>
<reference evidence="3 4" key="1">
    <citation type="submission" date="2019-02" db="EMBL/GenBank/DDBJ databases">
        <title>Deep-cultivation of Planctomycetes and their phenomic and genomic characterization uncovers novel biology.</title>
        <authorList>
            <person name="Wiegand S."/>
            <person name="Jogler M."/>
            <person name="Boedeker C."/>
            <person name="Pinto D."/>
            <person name="Vollmers J."/>
            <person name="Rivas-Marin E."/>
            <person name="Kohn T."/>
            <person name="Peeters S.H."/>
            <person name="Heuer A."/>
            <person name="Rast P."/>
            <person name="Oberbeckmann S."/>
            <person name="Bunk B."/>
            <person name="Jeske O."/>
            <person name="Meyerdierks A."/>
            <person name="Storesund J.E."/>
            <person name="Kallscheuer N."/>
            <person name="Luecker S."/>
            <person name="Lage O.M."/>
            <person name="Pohl T."/>
            <person name="Merkel B.J."/>
            <person name="Hornburger P."/>
            <person name="Mueller R.-W."/>
            <person name="Bruemmer F."/>
            <person name="Labrenz M."/>
            <person name="Spormann A.M."/>
            <person name="Op Den Camp H."/>
            <person name="Overmann J."/>
            <person name="Amann R."/>
            <person name="Jetten M.S.M."/>
            <person name="Mascher T."/>
            <person name="Medema M.H."/>
            <person name="Devos D.P."/>
            <person name="Kaster A.-K."/>
            <person name="Ovreas L."/>
            <person name="Rohde M."/>
            <person name="Galperin M.Y."/>
            <person name="Jogler C."/>
        </authorList>
    </citation>
    <scope>NUCLEOTIDE SEQUENCE [LARGE SCALE GENOMIC DNA]</scope>
    <source>
        <strain evidence="3 4">Pan14r</strain>
    </source>
</reference>
<dbReference type="AlphaFoldDB" id="A0A5C5XTD4"/>
<feature type="compositionally biased region" description="Polar residues" evidence="1">
    <location>
        <begin position="203"/>
        <end position="214"/>
    </location>
</feature>
<evidence type="ECO:0000313" key="3">
    <source>
        <dbReference type="EMBL" id="TWT65831.1"/>
    </source>
</evidence>
<feature type="transmembrane region" description="Helical" evidence="2">
    <location>
        <begin position="80"/>
        <end position="113"/>
    </location>
</feature>
<proteinExistence type="predicted"/>
<organism evidence="3 4">
    <name type="scientific">Crateriforma conspicua</name>
    <dbReference type="NCBI Taxonomy" id="2527996"/>
    <lineage>
        <taxon>Bacteria</taxon>
        <taxon>Pseudomonadati</taxon>
        <taxon>Planctomycetota</taxon>
        <taxon>Planctomycetia</taxon>
        <taxon>Planctomycetales</taxon>
        <taxon>Planctomycetaceae</taxon>
        <taxon>Crateriforma</taxon>
    </lineage>
</organism>
<keyword evidence="2" id="KW-0812">Transmembrane</keyword>
<feature type="transmembrane region" description="Helical" evidence="2">
    <location>
        <begin position="44"/>
        <end position="73"/>
    </location>
</feature>
<name>A0A5C5XTD4_9PLAN</name>
<evidence type="ECO:0000313" key="4">
    <source>
        <dbReference type="Proteomes" id="UP000317238"/>
    </source>
</evidence>
<dbReference type="EMBL" id="SJPL01000002">
    <property type="protein sequence ID" value="TWT65831.1"/>
    <property type="molecule type" value="Genomic_DNA"/>
</dbReference>
<keyword evidence="2" id="KW-1133">Transmembrane helix</keyword>
<protein>
    <submittedName>
        <fullName evidence="3">Uncharacterized protein</fullName>
    </submittedName>
</protein>
<keyword evidence="2" id="KW-0472">Membrane</keyword>
<keyword evidence="4" id="KW-1185">Reference proteome</keyword>
<dbReference type="RefSeq" id="WP_146441029.1">
    <property type="nucleotide sequence ID" value="NZ_SJPL01000002.1"/>
</dbReference>
<evidence type="ECO:0000256" key="1">
    <source>
        <dbReference type="SAM" id="MobiDB-lite"/>
    </source>
</evidence>
<evidence type="ECO:0000256" key="2">
    <source>
        <dbReference type="SAM" id="Phobius"/>
    </source>
</evidence>
<feature type="transmembrane region" description="Helical" evidence="2">
    <location>
        <begin position="152"/>
        <end position="172"/>
    </location>
</feature>
<gene>
    <name evidence="3" type="ORF">Pan14r_53810</name>
</gene>